<feature type="domain" description="VWFA" evidence="12">
    <location>
        <begin position="309"/>
        <end position="477"/>
    </location>
</feature>
<feature type="signal peptide" evidence="11">
    <location>
        <begin position="1"/>
        <end position="21"/>
    </location>
</feature>
<dbReference type="Proteomes" id="UP001652581">
    <property type="component" value="Chromosome 13"/>
</dbReference>
<dbReference type="RefSeq" id="XP_006205986.2">
    <property type="nucleotide sequence ID" value="XM_006205924.3"/>
</dbReference>
<keyword evidence="2" id="KW-0813">Transport</keyword>
<dbReference type="CDD" id="cd00198">
    <property type="entry name" value="vWFA"/>
    <property type="match status" value="1"/>
</dbReference>
<evidence type="ECO:0000256" key="4">
    <source>
        <dbReference type="ARBA" id="ARBA00022723"/>
    </source>
</evidence>
<feature type="chain" id="PRO_5045079914" evidence="11">
    <location>
        <begin position="22"/>
        <end position="905"/>
    </location>
</feature>
<dbReference type="InterPro" id="IPR036465">
    <property type="entry name" value="vWFA_dom_sf"/>
</dbReference>
<keyword evidence="4" id="KW-0479">Metal-binding</keyword>
<keyword evidence="5 11" id="KW-0732">Signal</keyword>
<evidence type="ECO:0000256" key="11">
    <source>
        <dbReference type="SAM" id="SignalP"/>
    </source>
</evidence>
<dbReference type="PANTHER" id="PTHR10579">
    <property type="entry name" value="CALCIUM-ACTIVATED CHLORIDE CHANNEL REGULATOR"/>
    <property type="match status" value="1"/>
</dbReference>
<reference evidence="14" key="1">
    <citation type="submission" date="2025-08" db="UniProtKB">
        <authorList>
            <consortium name="RefSeq"/>
        </authorList>
    </citation>
    <scope>IDENTIFICATION</scope>
</reference>
<accession>A0A6I9I852</accession>
<proteinExistence type="inferred from homology"/>
<dbReference type="Gene3D" id="3.40.50.410">
    <property type="entry name" value="von Willebrand factor, type A domain"/>
    <property type="match status" value="1"/>
</dbReference>
<dbReference type="GO" id="GO:0006508">
    <property type="term" value="P:proteolysis"/>
    <property type="evidence" value="ECO:0007669"/>
    <property type="project" value="UniProtKB-KW"/>
</dbReference>
<organism evidence="13 14">
    <name type="scientific">Vicugna pacos</name>
    <name type="common">Alpaca</name>
    <name type="synonym">Lama pacos</name>
    <dbReference type="NCBI Taxonomy" id="30538"/>
    <lineage>
        <taxon>Eukaryota</taxon>
        <taxon>Metazoa</taxon>
        <taxon>Chordata</taxon>
        <taxon>Craniata</taxon>
        <taxon>Vertebrata</taxon>
        <taxon>Euteleostomi</taxon>
        <taxon>Mammalia</taxon>
        <taxon>Eutheria</taxon>
        <taxon>Laurasiatheria</taxon>
        <taxon>Artiodactyla</taxon>
        <taxon>Tylopoda</taxon>
        <taxon>Camelidae</taxon>
        <taxon>Vicugna</taxon>
    </lineage>
</organism>
<dbReference type="SMART" id="SM00327">
    <property type="entry name" value="VWA"/>
    <property type="match status" value="1"/>
</dbReference>
<dbReference type="InterPro" id="IPR004727">
    <property type="entry name" value="CLCA_chordata"/>
</dbReference>
<dbReference type="AlphaFoldDB" id="A0A6I9I852"/>
<dbReference type="GO" id="GO:0006816">
    <property type="term" value="P:calcium ion transport"/>
    <property type="evidence" value="ECO:0007669"/>
    <property type="project" value="UniProtKB-KW"/>
</dbReference>
<evidence type="ECO:0000259" key="12">
    <source>
        <dbReference type="PROSITE" id="PS50234"/>
    </source>
</evidence>
<evidence type="ECO:0000256" key="9">
    <source>
        <dbReference type="ARBA" id="ARBA00023180"/>
    </source>
</evidence>
<keyword evidence="10" id="KW-0868">Chloride</keyword>
<name>A0A6I9I852_VICPA</name>
<dbReference type="GeneID" id="102543804"/>
<dbReference type="InParanoid" id="A0A6I9I852"/>
<dbReference type="GO" id="GO:0005229">
    <property type="term" value="F:intracellularly calcium-gated chloride channel activity"/>
    <property type="evidence" value="ECO:0007669"/>
    <property type="project" value="InterPro"/>
</dbReference>
<evidence type="ECO:0000256" key="8">
    <source>
        <dbReference type="ARBA" id="ARBA00023049"/>
    </source>
</evidence>
<protein>
    <submittedName>
        <fullName evidence="14">Calcium-activated chloride channel regulator 1</fullName>
    </submittedName>
</protein>
<keyword evidence="8" id="KW-0482">Metalloprotease</keyword>
<dbReference type="GO" id="GO:0005886">
    <property type="term" value="C:plasma membrane"/>
    <property type="evidence" value="ECO:0007669"/>
    <property type="project" value="TreeGrafter"/>
</dbReference>
<dbReference type="GO" id="GO:0008237">
    <property type="term" value="F:metallopeptidase activity"/>
    <property type="evidence" value="ECO:0007669"/>
    <property type="project" value="UniProtKB-KW"/>
</dbReference>
<evidence type="ECO:0000256" key="6">
    <source>
        <dbReference type="ARBA" id="ARBA00022801"/>
    </source>
</evidence>
<comment type="similarity">
    <text evidence="1">Belongs to the CLCR family.</text>
</comment>
<sequence length="905" mass="100486">MALSLSVILFLTLHLLPRMKSSMVTLNNNGYDGIVIAINPSVPEDERLIQNIKEMVTEASTYLFHATKRRVYFRNVSILIPITWKSKSEYLTPKQESYDQADVIVADPNLKYGDDPYTLQYGQCGEKGQYIHFTPNFLLTDNLPVYGPRGRVFVHEWAHLRWGVFDEYNVDRPFYVSRRNTIEATRCSTHITGVNVVFKECQGGSCITRPCRRDSQTGLYEAKCTFIPEKSQTARESIMFVQSLHSVTEFCTAKTHNTEAPNLHNKMCNRRSTWDVIMGSSDFQNVSPMTGTNPPSHPTFSLLKSKQRVVCLVLDKSGSMDSEDRLFQMNQAAELFLIQIIEKGSLVGMVTFESFAKIQNNLTRITDHNVYQNITANLPQEASGGTAICSGLEAGFQAIIQSNQSTSGSEIILLTDGEDDKISLCFERVKQSGAIIHTIALGPSADKELEMLSNMTGGHRFYANKDINGLTNAFSRISSRSGSITQQAIQLESKALNIAGRKWINGTVPVDGTIGNDTFFVVTWTIKKPEILLQDPKGKKYETSDFKEDKLNIRSARLRIPGIAETGTWTYSLLNNHASSQMLTVTMTTRARSPTTLPVIATAHMSQNTAHFPSPLIVYAQVSRGFLPVLGINVTATIETEDGHQIILELWDNGAGADTVKNDGIYSRYFTDYHGNGRYSLKVHAQARNNTARLSLRQGQNKALYIPGYVENGKIILNPPRPEVKDDMAEAEIEDFSRLTSGGSFTVSGAPPPGNHPQVFPPGKITDLEAKFKESHIQLSWTAPGNVLDKGKANIYIIRISRNFLDLQEDFDNATLVNTSSLIPKEAGSIENFEFKPESFRIENGTKIYIAIQAVHEANLTSEVSNIAQATRFMPLQEASVPALGTKISEISLAIFGLAMTLSII</sequence>
<dbReference type="Pfam" id="PF00092">
    <property type="entry name" value="VWA"/>
    <property type="match status" value="1"/>
</dbReference>
<keyword evidence="9" id="KW-0325">Glycoprotein</keyword>
<dbReference type="InterPro" id="IPR002035">
    <property type="entry name" value="VWF_A"/>
</dbReference>
<keyword evidence="3" id="KW-0645">Protease</keyword>
<evidence type="ECO:0000313" key="14">
    <source>
        <dbReference type="RefSeq" id="XP_006205986.2"/>
    </source>
</evidence>
<dbReference type="SUPFAM" id="SSF53300">
    <property type="entry name" value="vWA-like"/>
    <property type="match status" value="1"/>
</dbReference>
<dbReference type="FunCoup" id="A0A6I9I852">
    <property type="interactions" value="10"/>
</dbReference>
<dbReference type="Pfam" id="PF08434">
    <property type="entry name" value="CLCA"/>
    <property type="match status" value="1"/>
</dbReference>
<dbReference type="KEGG" id="vpc:102543804"/>
<gene>
    <name evidence="14" type="primary">LOC102543804</name>
</gene>
<dbReference type="InterPro" id="IPR013642">
    <property type="entry name" value="CLCA_N"/>
</dbReference>
<dbReference type="InterPro" id="IPR013783">
    <property type="entry name" value="Ig-like_fold"/>
</dbReference>
<dbReference type="NCBIfam" id="TIGR00868">
    <property type="entry name" value="hCaCC"/>
    <property type="match status" value="1"/>
</dbReference>
<keyword evidence="13" id="KW-1185">Reference proteome</keyword>
<evidence type="ECO:0000313" key="13">
    <source>
        <dbReference type="Proteomes" id="UP001652581"/>
    </source>
</evidence>
<dbReference type="PROSITE" id="PS50234">
    <property type="entry name" value="VWFA"/>
    <property type="match status" value="1"/>
</dbReference>
<evidence type="ECO:0000256" key="2">
    <source>
        <dbReference type="ARBA" id="ARBA00022448"/>
    </source>
</evidence>
<dbReference type="Gene3D" id="2.60.40.10">
    <property type="entry name" value="Immunoglobulins"/>
    <property type="match status" value="1"/>
</dbReference>
<evidence type="ECO:0000256" key="7">
    <source>
        <dbReference type="ARBA" id="ARBA00022833"/>
    </source>
</evidence>
<dbReference type="GO" id="GO:0046872">
    <property type="term" value="F:metal ion binding"/>
    <property type="evidence" value="ECO:0007669"/>
    <property type="project" value="UniProtKB-KW"/>
</dbReference>
<dbReference type="OrthoDB" id="687730at2759"/>
<evidence type="ECO:0000256" key="10">
    <source>
        <dbReference type="ARBA" id="ARBA00023214"/>
    </source>
</evidence>
<evidence type="ECO:0000256" key="3">
    <source>
        <dbReference type="ARBA" id="ARBA00022670"/>
    </source>
</evidence>
<keyword evidence="7" id="KW-0862">Zinc</keyword>
<keyword evidence="6" id="KW-0378">Hydrolase</keyword>
<dbReference type="PANTHER" id="PTHR10579:SF42">
    <property type="entry name" value="CHLORIDE CHANNEL ACCESSORY 3B"/>
    <property type="match status" value="1"/>
</dbReference>
<dbReference type="NCBIfam" id="NF041940">
    <property type="entry name" value="choice_anch_X"/>
    <property type="match status" value="1"/>
</dbReference>
<dbReference type="InterPro" id="IPR051266">
    <property type="entry name" value="CLCR"/>
</dbReference>
<evidence type="ECO:0000256" key="1">
    <source>
        <dbReference type="ARBA" id="ARBA00006398"/>
    </source>
</evidence>
<evidence type="ECO:0000256" key="5">
    <source>
        <dbReference type="ARBA" id="ARBA00022729"/>
    </source>
</evidence>